<evidence type="ECO:0000313" key="2">
    <source>
        <dbReference type="EMBL" id="MBO1319738.1"/>
    </source>
</evidence>
<feature type="compositionally biased region" description="Basic and acidic residues" evidence="1">
    <location>
        <begin position="35"/>
        <end position="50"/>
    </location>
</feature>
<name>A0A8J7U4R8_9BACT</name>
<dbReference type="Proteomes" id="UP000664417">
    <property type="component" value="Unassembled WGS sequence"/>
</dbReference>
<evidence type="ECO:0000256" key="1">
    <source>
        <dbReference type="SAM" id="MobiDB-lite"/>
    </source>
</evidence>
<sequence>MSNRYKHLVLDGDDNDDSNDHENDGLGAASENDSDDAREKVSHDEDHPLDAFDDDQDDSGFASEVPDEPLKSRHDQNVVEVKKPDGNRNSETVQHKDTGAEEDNYIHVSAEQIINHHKDGFKIIAVIGYADSGKTFFIHRMRHAFNQRSEWQAEPGALYNKAIPFSSLEEVTETRVTTKDRSRKYIILDISGENFRRAFGSLGRDESFSIDSQSKSTKINLSSVYLSLLGLADAYMLFMPALRIFSINDSELSDEGRKEFQNSIRSFRSIIGLIKVAQSRVFISKEKPLDFIQKGINLLELERAFLNPDVTRCSRPIMVAYSKADVYRGYIGDAKFDVDPFYLAFSSPLLKPLSYALYHFFDHFRFDFLSAFEGLEKDQSTPNYDLPCPGAIEVFSWIEGVLRSQQQSENYLKQWIHGRLKTRRVLDIRRHLDPRFRSIWQS</sequence>
<keyword evidence="3" id="KW-1185">Reference proteome</keyword>
<accession>A0A8J7U4R8</accession>
<reference evidence="2" key="1">
    <citation type="submission" date="2021-03" db="EMBL/GenBank/DDBJ databases">
        <authorList>
            <person name="Wang G."/>
        </authorList>
    </citation>
    <scope>NUCLEOTIDE SEQUENCE</scope>
    <source>
        <strain evidence="2">KCTC 12899</strain>
    </source>
</reference>
<evidence type="ECO:0000313" key="3">
    <source>
        <dbReference type="Proteomes" id="UP000664417"/>
    </source>
</evidence>
<dbReference type="RefSeq" id="WP_207859645.1">
    <property type="nucleotide sequence ID" value="NZ_JAFREP010000014.1"/>
</dbReference>
<organism evidence="2 3">
    <name type="scientific">Acanthopleuribacter pedis</name>
    <dbReference type="NCBI Taxonomy" id="442870"/>
    <lineage>
        <taxon>Bacteria</taxon>
        <taxon>Pseudomonadati</taxon>
        <taxon>Acidobacteriota</taxon>
        <taxon>Holophagae</taxon>
        <taxon>Acanthopleuribacterales</taxon>
        <taxon>Acanthopleuribacteraceae</taxon>
        <taxon>Acanthopleuribacter</taxon>
    </lineage>
</organism>
<comment type="caution">
    <text evidence="2">The sequence shown here is derived from an EMBL/GenBank/DDBJ whole genome shotgun (WGS) entry which is preliminary data.</text>
</comment>
<dbReference type="AlphaFoldDB" id="A0A8J7U4R8"/>
<gene>
    <name evidence="2" type="ORF">J3U88_14780</name>
</gene>
<feature type="region of interest" description="Disordered" evidence="1">
    <location>
        <begin position="1"/>
        <end position="94"/>
    </location>
</feature>
<feature type="compositionally biased region" description="Basic and acidic residues" evidence="1">
    <location>
        <begin position="68"/>
        <end position="94"/>
    </location>
</feature>
<dbReference type="EMBL" id="JAFREP010000014">
    <property type="protein sequence ID" value="MBO1319738.1"/>
    <property type="molecule type" value="Genomic_DNA"/>
</dbReference>
<protein>
    <submittedName>
        <fullName evidence="2">Uncharacterized protein</fullName>
    </submittedName>
</protein>
<proteinExistence type="predicted"/>